<organism evidence="2 3">
    <name type="scientific">Tritrichomonas foetus</name>
    <dbReference type="NCBI Taxonomy" id="1144522"/>
    <lineage>
        <taxon>Eukaryota</taxon>
        <taxon>Metamonada</taxon>
        <taxon>Parabasalia</taxon>
        <taxon>Tritrichomonadida</taxon>
        <taxon>Tritrichomonadidae</taxon>
        <taxon>Tritrichomonas</taxon>
    </lineage>
</organism>
<sequence>MIASECPHGTDYRYDQEFNVTIQKGKWYFFFTNIPSDPEIPLQMSVKSNNSVSLFAGKITDCPNGAGEPFLVVPGNNRYVRGFCTYRVDLGMISVGIRAEENVRVFVRLEGQHKENTTKFMVLKLVLILLVMLTLLFTFFCKVVLPNEMKQKYKSE</sequence>
<proteinExistence type="predicted"/>
<accession>A0A1J4JFD3</accession>
<evidence type="ECO:0000256" key="1">
    <source>
        <dbReference type="SAM" id="Phobius"/>
    </source>
</evidence>
<feature type="transmembrane region" description="Helical" evidence="1">
    <location>
        <begin position="121"/>
        <end position="145"/>
    </location>
</feature>
<keyword evidence="1" id="KW-1133">Transmembrane helix</keyword>
<keyword evidence="1" id="KW-0812">Transmembrane</keyword>
<dbReference type="Proteomes" id="UP000179807">
    <property type="component" value="Unassembled WGS sequence"/>
</dbReference>
<dbReference type="GeneID" id="94829929"/>
<evidence type="ECO:0000313" key="2">
    <source>
        <dbReference type="EMBL" id="OHS96165.1"/>
    </source>
</evidence>
<comment type="caution">
    <text evidence="2">The sequence shown here is derived from an EMBL/GenBank/DDBJ whole genome shotgun (WGS) entry which is preliminary data.</text>
</comment>
<evidence type="ECO:0000313" key="3">
    <source>
        <dbReference type="Proteomes" id="UP000179807"/>
    </source>
</evidence>
<gene>
    <name evidence="2" type="ORF">TRFO_10069</name>
</gene>
<keyword evidence="1" id="KW-0472">Membrane</keyword>
<dbReference type="RefSeq" id="XP_068349302.1">
    <property type="nucleotide sequence ID" value="XM_068495225.1"/>
</dbReference>
<protein>
    <submittedName>
        <fullName evidence="2">Uncharacterized protein</fullName>
    </submittedName>
</protein>
<dbReference type="VEuPathDB" id="TrichDB:TRFO_10069"/>
<name>A0A1J4JFD3_9EUKA</name>
<keyword evidence="3" id="KW-1185">Reference proteome</keyword>
<reference evidence="2" key="1">
    <citation type="submission" date="2016-10" db="EMBL/GenBank/DDBJ databases">
        <authorList>
            <person name="Benchimol M."/>
            <person name="Almeida L.G."/>
            <person name="Vasconcelos A.T."/>
            <person name="Perreira-Neves A."/>
            <person name="Rosa I.A."/>
            <person name="Tasca T."/>
            <person name="Bogo M.R."/>
            <person name="de Souza W."/>
        </authorList>
    </citation>
    <scope>NUCLEOTIDE SEQUENCE [LARGE SCALE GENOMIC DNA]</scope>
    <source>
        <strain evidence="2">K</strain>
    </source>
</reference>
<dbReference type="EMBL" id="MLAK01001193">
    <property type="protein sequence ID" value="OHS96165.1"/>
    <property type="molecule type" value="Genomic_DNA"/>
</dbReference>
<dbReference type="AlphaFoldDB" id="A0A1J4JFD3"/>